<feature type="compositionally biased region" description="Basic and acidic residues" evidence="1">
    <location>
        <begin position="325"/>
        <end position="341"/>
    </location>
</feature>
<feature type="transmembrane region" description="Helical" evidence="2">
    <location>
        <begin position="172"/>
        <end position="192"/>
    </location>
</feature>
<organism evidence="3 4">
    <name type="scientific">Gymnopilus dilepis</name>
    <dbReference type="NCBI Taxonomy" id="231916"/>
    <lineage>
        <taxon>Eukaryota</taxon>
        <taxon>Fungi</taxon>
        <taxon>Dikarya</taxon>
        <taxon>Basidiomycota</taxon>
        <taxon>Agaricomycotina</taxon>
        <taxon>Agaricomycetes</taxon>
        <taxon>Agaricomycetidae</taxon>
        <taxon>Agaricales</taxon>
        <taxon>Agaricineae</taxon>
        <taxon>Hymenogastraceae</taxon>
        <taxon>Gymnopilus</taxon>
    </lineage>
</organism>
<dbReference type="AlphaFoldDB" id="A0A409VTE6"/>
<evidence type="ECO:0000313" key="4">
    <source>
        <dbReference type="Proteomes" id="UP000284706"/>
    </source>
</evidence>
<keyword evidence="2" id="KW-1133">Transmembrane helix</keyword>
<dbReference type="EMBL" id="NHYE01005570">
    <property type="protein sequence ID" value="PPQ69528.1"/>
    <property type="molecule type" value="Genomic_DNA"/>
</dbReference>
<sequence length="341" mass="37434">MSDLPTPHEIAVSQFNRYGRVAFLGSLVKASSFGAYCVLFVLYLYLLRCKKRTRETTVLALPLTALFVLCAASEAVDIAVQHLLLFPRDNEMIRFNLNVAGMGLSTLIDALCQSILIFRCWVMWNGRPMFTIVPSIFASASFATGIAVFGALSSKSAHREDHGTSPWWASMWIASVSLSMTVNFMVTGLLILKISLVHRDTSATLGQVSRLCLGRIVTALIESGAILFCFQTLYLVLFCLGWAQFDIDSVPCAMLYGITPTFLYVSIAIRNAVNSTDANQIPTNIYFANHAANTSSTTVATGSDNQSEHSRTASMETPTIISLPGEKRLESRPEDRSNMDV</sequence>
<reference evidence="3 4" key="1">
    <citation type="journal article" date="2018" name="Evol. Lett.">
        <title>Horizontal gene cluster transfer increased hallucinogenic mushroom diversity.</title>
        <authorList>
            <person name="Reynolds H.T."/>
            <person name="Vijayakumar V."/>
            <person name="Gluck-Thaler E."/>
            <person name="Korotkin H.B."/>
            <person name="Matheny P.B."/>
            <person name="Slot J.C."/>
        </authorList>
    </citation>
    <scope>NUCLEOTIDE SEQUENCE [LARGE SCALE GENOMIC DNA]</scope>
    <source>
        <strain evidence="3 4">SRW20</strain>
    </source>
</reference>
<protein>
    <submittedName>
        <fullName evidence="3">Uncharacterized protein</fullName>
    </submittedName>
</protein>
<evidence type="ECO:0000256" key="1">
    <source>
        <dbReference type="SAM" id="MobiDB-lite"/>
    </source>
</evidence>
<feature type="transmembrane region" description="Helical" evidence="2">
    <location>
        <begin position="58"/>
        <end position="80"/>
    </location>
</feature>
<feature type="region of interest" description="Disordered" evidence="1">
    <location>
        <begin position="322"/>
        <end position="341"/>
    </location>
</feature>
<feature type="transmembrane region" description="Helical" evidence="2">
    <location>
        <begin position="213"/>
        <end position="243"/>
    </location>
</feature>
<dbReference type="OrthoDB" id="3341077at2759"/>
<keyword evidence="2" id="KW-0812">Transmembrane</keyword>
<proteinExistence type="predicted"/>
<comment type="caution">
    <text evidence="3">The sequence shown here is derived from an EMBL/GenBank/DDBJ whole genome shotgun (WGS) entry which is preliminary data.</text>
</comment>
<name>A0A409VTE6_9AGAR</name>
<keyword evidence="2" id="KW-0472">Membrane</keyword>
<feature type="transmembrane region" description="Helical" evidence="2">
    <location>
        <begin position="129"/>
        <end position="152"/>
    </location>
</feature>
<accession>A0A409VTE6</accession>
<keyword evidence="4" id="KW-1185">Reference proteome</keyword>
<feature type="transmembrane region" description="Helical" evidence="2">
    <location>
        <begin position="20"/>
        <end position="46"/>
    </location>
</feature>
<dbReference type="Proteomes" id="UP000284706">
    <property type="component" value="Unassembled WGS sequence"/>
</dbReference>
<feature type="region of interest" description="Disordered" evidence="1">
    <location>
        <begin position="297"/>
        <end position="317"/>
    </location>
</feature>
<evidence type="ECO:0000256" key="2">
    <source>
        <dbReference type="SAM" id="Phobius"/>
    </source>
</evidence>
<feature type="transmembrane region" description="Helical" evidence="2">
    <location>
        <begin position="100"/>
        <end position="122"/>
    </location>
</feature>
<evidence type="ECO:0000313" key="3">
    <source>
        <dbReference type="EMBL" id="PPQ69528.1"/>
    </source>
</evidence>
<dbReference type="InParanoid" id="A0A409VTE6"/>
<gene>
    <name evidence="3" type="ORF">CVT26_001786</name>
</gene>